<dbReference type="EMBL" id="WPIN01000004">
    <property type="protein sequence ID" value="MVM31165.1"/>
    <property type="molecule type" value="Genomic_DNA"/>
</dbReference>
<dbReference type="RefSeq" id="WP_157585759.1">
    <property type="nucleotide sequence ID" value="NZ_WPIN01000004.1"/>
</dbReference>
<evidence type="ECO:0000313" key="1">
    <source>
        <dbReference type="EMBL" id="MVM31165.1"/>
    </source>
</evidence>
<name>A0A7K1SBM0_9BACT</name>
<dbReference type="AlphaFoldDB" id="A0A7K1SBM0"/>
<reference evidence="1 2" key="1">
    <citation type="submission" date="2019-12" db="EMBL/GenBank/DDBJ databases">
        <title>Spirosoma sp. HMF4905 genome sequencing and assembly.</title>
        <authorList>
            <person name="Kang H."/>
            <person name="Cha I."/>
            <person name="Kim H."/>
            <person name="Joh K."/>
        </authorList>
    </citation>
    <scope>NUCLEOTIDE SEQUENCE [LARGE SCALE GENOMIC DNA]</scope>
    <source>
        <strain evidence="1 2">HMF4905</strain>
    </source>
</reference>
<dbReference type="Proteomes" id="UP000436006">
    <property type="component" value="Unassembled WGS sequence"/>
</dbReference>
<organism evidence="1 2">
    <name type="scientific">Spirosoma arboris</name>
    <dbReference type="NCBI Taxonomy" id="2682092"/>
    <lineage>
        <taxon>Bacteria</taxon>
        <taxon>Pseudomonadati</taxon>
        <taxon>Bacteroidota</taxon>
        <taxon>Cytophagia</taxon>
        <taxon>Cytophagales</taxon>
        <taxon>Cytophagaceae</taxon>
        <taxon>Spirosoma</taxon>
    </lineage>
</organism>
<protein>
    <submittedName>
        <fullName evidence="1">Uncharacterized protein</fullName>
    </submittedName>
</protein>
<keyword evidence="2" id="KW-1185">Reference proteome</keyword>
<proteinExistence type="predicted"/>
<sequence>MPLEIYLSILPNGADPTASVRLFVNGTYMAGQRSSGHYLAAFASCRPRDYYDKR</sequence>
<gene>
    <name evidence="1" type="ORF">GO755_14075</name>
</gene>
<evidence type="ECO:0000313" key="2">
    <source>
        <dbReference type="Proteomes" id="UP000436006"/>
    </source>
</evidence>
<accession>A0A7K1SBM0</accession>
<comment type="caution">
    <text evidence="1">The sequence shown here is derived from an EMBL/GenBank/DDBJ whole genome shotgun (WGS) entry which is preliminary data.</text>
</comment>